<organism evidence="2 3">
    <name type="scientific">Elysia crispata</name>
    <name type="common">lettuce slug</name>
    <dbReference type="NCBI Taxonomy" id="231223"/>
    <lineage>
        <taxon>Eukaryota</taxon>
        <taxon>Metazoa</taxon>
        <taxon>Spiralia</taxon>
        <taxon>Lophotrochozoa</taxon>
        <taxon>Mollusca</taxon>
        <taxon>Gastropoda</taxon>
        <taxon>Heterobranchia</taxon>
        <taxon>Euthyneura</taxon>
        <taxon>Panpulmonata</taxon>
        <taxon>Sacoglossa</taxon>
        <taxon>Placobranchoidea</taxon>
        <taxon>Plakobranchidae</taxon>
        <taxon>Elysia</taxon>
    </lineage>
</organism>
<proteinExistence type="predicted"/>
<evidence type="ECO:0000313" key="2">
    <source>
        <dbReference type="EMBL" id="KAK3773423.1"/>
    </source>
</evidence>
<feature type="transmembrane region" description="Helical" evidence="1">
    <location>
        <begin position="142"/>
        <end position="163"/>
    </location>
</feature>
<keyword evidence="3" id="KW-1185">Reference proteome</keyword>
<keyword evidence="1" id="KW-1133">Transmembrane helix</keyword>
<evidence type="ECO:0000313" key="3">
    <source>
        <dbReference type="Proteomes" id="UP001283361"/>
    </source>
</evidence>
<comment type="caution">
    <text evidence="2">The sequence shown here is derived from an EMBL/GenBank/DDBJ whole genome shotgun (WGS) entry which is preliminary data.</text>
</comment>
<gene>
    <name evidence="2" type="ORF">RRG08_007912</name>
</gene>
<reference evidence="2" key="1">
    <citation type="journal article" date="2023" name="G3 (Bethesda)">
        <title>A reference genome for the long-term kleptoplast-retaining sea slug Elysia crispata morphotype clarki.</title>
        <authorList>
            <person name="Eastman K.E."/>
            <person name="Pendleton A.L."/>
            <person name="Shaikh M.A."/>
            <person name="Suttiyut T."/>
            <person name="Ogas R."/>
            <person name="Tomko P."/>
            <person name="Gavelis G."/>
            <person name="Widhalm J.R."/>
            <person name="Wisecaver J.H."/>
        </authorList>
    </citation>
    <scope>NUCLEOTIDE SEQUENCE</scope>
    <source>
        <strain evidence="2">ECLA1</strain>
    </source>
</reference>
<name>A0AAE0ZPW8_9GAST</name>
<feature type="transmembrane region" description="Helical" evidence="1">
    <location>
        <begin position="110"/>
        <end position="130"/>
    </location>
</feature>
<dbReference type="Proteomes" id="UP001283361">
    <property type="component" value="Unassembled WGS sequence"/>
</dbReference>
<dbReference type="EMBL" id="JAWDGP010003536">
    <property type="protein sequence ID" value="KAK3773423.1"/>
    <property type="molecule type" value="Genomic_DNA"/>
</dbReference>
<evidence type="ECO:0000256" key="1">
    <source>
        <dbReference type="SAM" id="Phobius"/>
    </source>
</evidence>
<protein>
    <submittedName>
        <fullName evidence="2">Uncharacterized protein</fullName>
    </submittedName>
</protein>
<dbReference type="AlphaFoldDB" id="A0AAE0ZPW8"/>
<accession>A0AAE0ZPW8</accession>
<keyword evidence="1" id="KW-0812">Transmembrane</keyword>
<keyword evidence="1" id="KW-0472">Membrane</keyword>
<sequence length="164" mass="17638">MKHPFLLSCEVPLSLADNSSSGFRDIIQTISFQNIVRNSSPAVELLVYGRWLGTARPPQLVESFHHQIIIGCSIRFTLNVTKLCRCSVGGLWLCAVRKSMKYVPCARSPFSPVILPLLVGLGRGNIFGVVGRIAGAVEIVGIVRIAGAVGIVGIVRIVGAIILF</sequence>